<dbReference type="Gene3D" id="1.20.120.1920">
    <property type="entry name" value="UBAP1 SOUBA domain"/>
    <property type="match status" value="1"/>
</dbReference>
<dbReference type="InterPro" id="IPR023340">
    <property type="entry name" value="UMA"/>
</dbReference>
<proteinExistence type="predicted"/>
<evidence type="ECO:0000313" key="5">
    <source>
        <dbReference type="RefSeq" id="XP_028026654.1"/>
    </source>
</evidence>
<dbReference type="OrthoDB" id="2018023at2759"/>
<name>A0A6J2JDR5_BOMMA</name>
<feature type="region of interest" description="Disordered" evidence="1">
    <location>
        <begin position="414"/>
        <end position="456"/>
    </location>
</feature>
<dbReference type="CDD" id="cd14316">
    <property type="entry name" value="UBA2_UBAP1_like"/>
    <property type="match status" value="1"/>
</dbReference>
<feature type="domain" description="UBA" evidence="2">
    <location>
        <begin position="484"/>
        <end position="529"/>
    </location>
</feature>
<dbReference type="Proteomes" id="UP000504629">
    <property type="component" value="Unplaced"/>
</dbReference>
<organism evidence="4 5">
    <name type="scientific">Bombyx mandarina</name>
    <name type="common">Wild silk moth</name>
    <name type="synonym">Wild silkworm</name>
    <dbReference type="NCBI Taxonomy" id="7092"/>
    <lineage>
        <taxon>Eukaryota</taxon>
        <taxon>Metazoa</taxon>
        <taxon>Ecdysozoa</taxon>
        <taxon>Arthropoda</taxon>
        <taxon>Hexapoda</taxon>
        <taxon>Insecta</taxon>
        <taxon>Pterygota</taxon>
        <taxon>Neoptera</taxon>
        <taxon>Endopterygota</taxon>
        <taxon>Lepidoptera</taxon>
        <taxon>Glossata</taxon>
        <taxon>Ditrysia</taxon>
        <taxon>Bombycoidea</taxon>
        <taxon>Bombycidae</taxon>
        <taxon>Bombycinae</taxon>
        <taxon>Bombyx</taxon>
    </lineage>
</organism>
<dbReference type="PROSITE" id="PS51497">
    <property type="entry name" value="UMA"/>
    <property type="match status" value="1"/>
</dbReference>
<sequence length="529" mass="60016">MSHFGDFMDGVPVKISEKYKKPPSIELPYTLIECPIRAQNVVDNVKYCSSFESNVLIKVKELRRIKETKKNERKHRLQLLEEAKQKKLDAIALAEEKERLKQLNVSEVSYPSTDEINPLTSDEKNEINCDINIGDTKETAEVSITDINIIPATTANESQNILQPTLVKFNYEGSLLDDPDPLETYKLNAKVSKIQYNHNIDTLTYRDFENDTSSPFDNVELKTINDMELLAQVLQSQKESVVSCSQQPHLIEQGYGVPNCASQAQVGISYLPNSYVEQPTQEQGLVYTHHYPSNYYAPELDNANVPQNYQYNASPNLYTVPNYYSNQVISADIKVSNDAQCSSQPYYYQYSPAQYQLGYKPNEIEEHSPQNPIKTETCKVEELPSSQIVKSRSRSVPDIVKELNEELAKLKMNDRSYNVSPAPANIPQPSSSKQKKSERRRKKSEHLPNPYDKLPPKLQGMCQRIHGMGFSLDRVVRVCTLVGENDKKVIECLLVVGEMMDLGFSEASVLSALAKHDFNRDKAIDELVT</sequence>
<dbReference type="PANTHER" id="PTHR15960:SF5">
    <property type="entry name" value="LD44032P"/>
    <property type="match status" value="1"/>
</dbReference>
<dbReference type="InterPro" id="IPR042575">
    <property type="entry name" value="UBAP1_C"/>
</dbReference>
<dbReference type="GO" id="GO:0000813">
    <property type="term" value="C:ESCRT I complex"/>
    <property type="evidence" value="ECO:0007669"/>
    <property type="project" value="InterPro"/>
</dbReference>
<reference evidence="5" key="1">
    <citation type="submission" date="2025-08" db="UniProtKB">
        <authorList>
            <consortium name="RefSeq"/>
        </authorList>
    </citation>
    <scope>IDENTIFICATION</scope>
    <source>
        <tissue evidence="5">Silk gland</tissue>
    </source>
</reference>
<dbReference type="InterPro" id="IPR015940">
    <property type="entry name" value="UBA"/>
</dbReference>
<evidence type="ECO:0000256" key="1">
    <source>
        <dbReference type="SAM" id="MobiDB-lite"/>
    </source>
</evidence>
<dbReference type="KEGG" id="bman:114240337"/>
<dbReference type="AlphaFoldDB" id="A0A6J2JDR5"/>
<dbReference type="RefSeq" id="XP_028026654.1">
    <property type="nucleotide sequence ID" value="XM_028170853.1"/>
</dbReference>
<evidence type="ECO:0000313" key="4">
    <source>
        <dbReference type="Proteomes" id="UP000504629"/>
    </source>
</evidence>
<dbReference type="GO" id="GO:0043162">
    <property type="term" value="P:ubiquitin-dependent protein catabolic process via the multivesicular body sorting pathway"/>
    <property type="evidence" value="ECO:0007669"/>
    <property type="project" value="InterPro"/>
</dbReference>
<dbReference type="GeneID" id="114240337"/>
<gene>
    <name evidence="5" type="primary">LOC114240337</name>
</gene>
<evidence type="ECO:0000259" key="3">
    <source>
        <dbReference type="PROSITE" id="PS51497"/>
    </source>
</evidence>
<dbReference type="PROSITE" id="PS50030">
    <property type="entry name" value="UBA"/>
    <property type="match status" value="1"/>
</dbReference>
<feature type="domain" description="UMA" evidence="3">
    <location>
        <begin position="8"/>
        <end position="56"/>
    </location>
</feature>
<dbReference type="PANTHER" id="PTHR15960">
    <property type="entry name" value="LD44032P"/>
    <property type="match status" value="1"/>
</dbReference>
<feature type="compositionally biased region" description="Basic residues" evidence="1">
    <location>
        <begin position="433"/>
        <end position="444"/>
    </location>
</feature>
<accession>A0A6J2JDR5</accession>
<dbReference type="InterPro" id="IPR038870">
    <property type="entry name" value="UBAP1"/>
</dbReference>
<evidence type="ECO:0000259" key="2">
    <source>
        <dbReference type="PROSITE" id="PS50030"/>
    </source>
</evidence>
<dbReference type="GO" id="GO:0043130">
    <property type="term" value="F:ubiquitin binding"/>
    <property type="evidence" value="ECO:0007669"/>
    <property type="project" value="InterPro"/>
</dbReference>
<keyword evidence="4" id="KW-1185">Reference proteome</keyword>
<protein>
    <submittedName>
        <fullName evidence="5">Uncharacterized protein LOC114240337</fullName>
    </submittedName>
</protein>